<keyword evidence="2" id="KW-1185">Reference proteome</keyword>
<dbReference type="GO" id="GO:0008270">
    <property type="term" value="F:zinc ion binding"/>
    <property type="evidence" value="ECO:0007669"/>
    <property type="project" value="InterPro"/>
</dbReference>
<accession>A0A392VS08</accession>
<sequence>MKGKDVCFYYKQPGHYRGDCPKLQKQGDFSGTTKSKGRVYSLDGEEAKTNNALIT</sequence>
<dbReference type="Gene3D" id="4.10.60.10">
    <property type="entry name" value="Zinc finger, CCHC-type"/>
    <property type="match status" value="1"/>
</dbReference>
<organism evidence="1 2">
    <name type="scientific">Trifolium medium</name>
    <dbReference type="NCBI Taxonomy" id="97028"/>
    <lineage>
        <taxon>Eukaryota</taxon>
        <taxon>Viridiplantae</taxon>
        <taxon>Streptophyta</taxon>
        <taxon>Embryophyta</taxon>
        <taxon>Tracheophyta</taxon>
        <taxon>Spermatophyta</taxon>
        <taxon>Magnoliopsida</taxon>
        <taxon>eudicotyledons</taxon>
        <taxon>Gunneridae</taxon>
        <taxon>Pentapetalae</taxon>
        <taxon>rosids</taxon>
        <taxon>fabids</taxon>
        <taxon>Fabales</taxon>
        <taxon>Fabaceae</taxon>
        <taxon>Papilionoideae</taxon>
        <taxon>50 kb inversion clade</taxon>
        <taxon>NPAAA clade</taxon>
        <taxon>Hologalegina</taxon>
        <taxon>IRL clade</taxon>
        <taxon>Trifolieae</taxon>
        <taxon>Trifolium</taxon>
    </lineage>
</organism>
<dbReference type="GO" id="GO:0003676">
    <property type="term" value="F:nucleic acid binding"/>
    <property type="evidence" value="ECO:0007669"/>
    <property type="project" value="InterPro"/>
</dbReference>
<protein>
    <recommendedName>
        <fullName evidence="3">CCHC-type domain-containing protein</fullName>
    </recommendedName>
</protein>
<feature type="non-terminal residue" evidence="1">
    <location>
        <position position="55"/>
    </location>
</feature>
<dbReference type="SUPFAM" id="SSF57756">
    <property type="entry name" value="Retrovirus zinc finger-like domains"/>
    <property type="match status" value="1"/>
</dbReference>
<reference evidence="1 2" key="1">
    <citation type="journal article" date="2018" name="Front. Plant Sci.">
        <title>Red Clover (Trifolium pratense) and Zigzag Clover (T. medium) - A Picture of Genomic Similarities and Differences.</title>
        <authorList>
            <person name="Dluhosova J."/>
            <person name="Istvanek J."/>
            <person name="Nedelnik J."/>
            <person name="Repkova J."/>
        </authorList>
    </citation>
    <scope>NUCLEOTIDE SEQUENCE [LARGE SCALE GENOMIC DNA]</scope>
    <source>
        <strain evidence="2">cv. 10/8</strain>
        <tissue evidence="1">Leaf</tissue>
    </source>
</reference>
<evidence type="ECO:0000313" key="2">
    <source>
        <dbReference type="Proteomes" id="UP000265520"/>
    </source>
</evidence>
<name>A0A392VS08_9FABA</name>
<dbReference type="EMBL" id="LXQA011240266">
    <property type="protein sequence ID" value="MCI90283.1"/>
    <property type="molecule type" value="Genomic_DNA"/>
</dbReference>
<dbReference type="AlphaFoldDB" id="A0A392VS08"/>
<evidence type="ECO:0008006" key="3">
    <source>
        <dbReference type="Google" id="ProtNLM"/>
    </source>
</evidence>
<dbReference type="InterPro" id="IPR036875">
    <property type="entry name" value="Znf_CCHC_sf"/>
</dbReference>
<dbReference type="Proteomes" id="UP000265520">
    <property type="component" value="Unassembled WGS sequence"/>
</dbReference>
<comment type="caution">
    <text evidence="1">The sequence shown here is derived from an EMBL/GenBank/DDBJ whole genome shotgun (WGS) entry which is preliminary data.</text>
</comment>
<evidence type="ECO:0000313" key="1">
    <source>
        <dbReference type="EMBL" id="MCI90283.1"/>
    </source>
</evidence>
<proteinExistence type="predicted"/>